<sequence length="53" mass="5676">MSEAAHEIPIEELHAHPERWEETVASAAGGQVIAITGRGKRVAAVSRRTKSPS</sequence>
<protein>
    <recommendedName>
        <fullName evidence="3">Antitoxin</fullName>
    </recommendedName>
</protein>
<gene>
    <name evidence="1" type="ORF">GCM10010517_32750</name>
</gene>
<evidence type="ECO:0000313" key="2">
    <source>
        <dbReference type="Proteomes" id="UP001500831"/>
    </source>
</evidence>
<evidence type="ECO:0000313" key="1">
    <source>
        <dbReference type="EMBL" id="GAA2872401.1"/>
    </source>
</evidence>
<dbReference type="RefSeq" id="WP_344972151.1">
    <property type="nucleotide sequence ID" value="NZ_BAAAVI010000021.1"/>
</dbReference>
<accession>A0ABP6IGR6</accession>
<name>A0ABP6IGR6_9ACTN</name>
<organism evidence="1 2">
    <name type="scientific">Streptosporangium fragile</name>
    <dbReference type="NCBI Taxonomy" id="46186"/>
    <lineage>
        <taxon>Bacteria</taxon>
        <taxon>Bacillati</taxon>
        <taxon>Actinomycetota</taxon>
        <taxon>Actinomycetes</taxon>
        <taxon>Streptosporangiales</taxon>
        <taxon>Streptosporangiaceae</taxon>
        <taxon>Streptosporangium</taxon>
    </lineage>
</organism>
<comment type="caution">
    <text evidence="1">The sequence shown here is derived from an EMBL/GenBank/DDBJ whole genome shotgun (WGS) entry which is preliminary data.</text>
</comment>
<dbReference type="EMBL" id="BAAAVI010000021">
    <property type="protein sequence ID" value="GAA2872401.1"/>
    <property type="molecule type" value="Genomic_DNA"/>
</dbReference>
<keyword evidence="2" id="KW-1185">Reference proteome</keyword>
<evidence type="ECO:0008006" key="3">
    <source>
        <dbReference type="Google" id="ProtNLM"/>
    </source>
</evidence>
<proteinExistence type="predicted"/>
<reference evidence="2" key="1">
    <citation type="journal article" date="2019" name="Int. J. Syst. Evol. Microbiol.">
        <title>The Global Catalogue of Microorganisms (GCM) 10K type strain sequencing project: providing services to taxonomists for standard genome sequencing and annotation.</title>
        <authorList>
            <consortium name="The Broad Institute Genomics Platform"/>
            <consortium name="The Broad Institute Genome Sequencing Center for Infectious Disease"/>
            <person name="Wu L."/>
            <person name="Ma J."/>
        </authorList>
    </citation>
    <scope>NUCLEOTIDE SEQUENCE [LARGE SCALE GENOMIC DNA]</scope>
    <source>
        <strain evidence="2">JCM 6242</strain>
    </source>
</reference>
<dbReference type="Proteomes" id="UP001500831">
    <property type="component" value="Unassembled WGS sequence"/>
</dbReference>